<dbReference type="STRING" id="94624.Bpet4897"/>
<dbReference type="InterPro" id="IPR000843">
    <property type="entry name" value="HTH_LacI"/>
</dbReference>
<evidence type="ECO:0000313" key="6">
    <source>
        <dbReference type="Proteomes" id="UP000001225"/>
    </source>
</evidence>
<evidence type="ECO:0000259" key="4">
    <source>
        <dbReference type="PROSITE" id="PS50932"/>
    </source>
</evidence>
<dbReference type="AlphaFoldDB" id="A9IHM4"/>
<protein>
    <submittedName>
        <fullName evidence="5">Transcriptional regulator, LacI family</fullName>
    </submittedName>
</protein>
<keyword evidence="2" id="KW-0238">DNA-binding</keyword>
<dbReference type="InterPro" id="IPR046335">
    <property type="entry name" value="LacI/GalR-like_sensor"/>
</dbReference>
<organism evidence="5 6">
    <name type="scientific">Bordetella petrii (strain ATCC BAA-461 / DSM 12804 / CCUG 43448 / CIP 107267 / Se-1111R)</name>
    <dbReference type="NCBI Taxonomy" id="340100"/>
    <lineage>
        <taxon>Bacteria</taxon>
        <taxon>Pseudomonadati</taxon>
        <taxon>Pseudomonadota</taxon>
        <taxon>Betaproteobacteria</taxon>
        <taxon>Burkholderiales</taxon>
        <taxon>Alcaligenaceae</taxon>
        <taxon>Bordetella</taxon>
    </lineage>
</organism>
<feature type="domain" description="HTH lacI-type" evidence="4">
    <location>
        <begin position="8"/>
        <end position="67"/>
    </location>
</feature>
<dbReference type="Proteomes" id="UP000001225">
    <property type="component" value="Chromosome"/>
</dbReference>
<keyword evidence="6" id="KW-1185">Reference proteome</keyword>
<dbReference type="CDD" id="cd06285">
    <property type="entry name" value="PBP1_LacI-like"/>
    <property type="match status" value="1"/>
</dbReference>
<dbReference type="SUPFAM" id="SSF47413">
    <property type="entry name" value="lambda repressor-like DNA-binding domains"/>
    <property type="match status" value="1"/>
</dbReference>
<dbReference type="PROSITE" id="PS00717">
    <property type="entry name" value="SIGMA54_1"/>
    <property type="match status" value="1"/>
</dbReference>
<gene>
    <name evidence="5" type="ordered locus">Bpet4897</name>
</gene>
<evidence type="ECO:0000256" key="3">
    <source>
        <dbReference type="ARBA" id="ARBA00023163"/>
    </source>
</evidence>
<evidence type="ECO:0000256" key="1">
    <source>
        <dbReference type="ARBA" id="ARBA00023015"/>
    </source>
</evidence>
<accession>A9IHM4</accession>
<dbReference type="InterPro" id="IPR010982">
    <property type="entry name" value="Lambda_DNA-bd_dom_sf"/>
</dbReference>
<name>A9IHM4_BORPD</name>
<dbReference type="Pfam" id="PF00356">
    <property type="entry name" value="LacI"/>
    <property type="match status" value="1"/>
</dbReference>
<dbReference type="Gene3D" id="3.40.50.2300">
    <property type="match status" value="2"/>
</dbReference>
<dbReference type="InterPro" id="IPR000394">
    <property type="entry name" value="RNA_pol_sigma_54"/>
</dbReference>
<dbReference type="GO" id="GO:0016987">
    <property type="term" value="F:sigma factor activity"/>
    <property type="evidence" value="ECO:0007669"/>
    <property type="project" value="InterPro"/>
</dbReference>
<evidence type="ECO:0000313" key="5">
    <source>
        <dbReference type="EMBL" id="CAP45249.1"/>
    </source>
</evidence>
<dbReference type="GO" id="GO:0001216">
    <property type="term" value="F:DNA-binding transcription activator activity"/>
    <property type="evidence" value="ECO:0007669"/>
    <property type="project" value="InterPro"/>
</dbReference>
<dbReference type="PANTHER" id="PTHR30146">
    <property type="entry name" value="LACI-RELATED TRANSCRIPTIONAL REPRESSOR"/>
    <property type="match status" value="1"/>
</dbReference>
<dbReference type="SMART" id="SM00354">
    <property type="entry name" value="HTH_LACI"/>
    <property type="match status" value="1"/>
</dbReference>
<dbReference type="CDD" id="cd01392">
    <property type="entry name" value="HTH_LacI"/>
    <property type="match status" value="1"/>
</dbReference>
<reference evidence="5 6" key="1">
    <citation type="journal article" date="2008" name="BMC Genomics">
        <title>The missing link: Bordetella petrii is endowed with both the metabolic versatility of environmental bacteria and virulence traits of pathogenic Bordetellae.</title>
        <authorList>
            <person name="Gross R."/>
            <person name="Guzman C.A."/>
            <person name="Sebaihia M."/>
            <person name="Martins Dos Santos V.A."/>
            <person name="Pieper D.H."/>
            <person name="Koebnik R."/>
            <person name="Lechner M."/>
            <person name="Bartels D."/>
            <person name="Buhrmester J."/>
            <person name="Choudhuri J.V."/>
            <person name="Ebensen T."/>
            <person name="Gaigalat L."/>
            <person name="Herrmann S."/>
            <person name="Khachane A.N."/>
            <person name="Larisch C."/>
            <person name="Link S."/>
            <person name="Linke B."/>
            <person name="Meyer F."/>
            <person name="Mormann S."/>
            <person name="Nakunst D."/>
            <person name="Rueckert C."/>
            <person name="Schneiker-Bekel S."/>
            <person name="Schulze K."/>
            <person name="Vorhoelter F.J."/>
            <person name="Yevsa T."/>
            <person name="Engle J.T."/>
            <person name="Goldman W.E."/>
            <person name="Puehler A."/>
            <person name="Goebel U.B."/>
            <person name="Goesmann A."/>
            <person name="Bloecker H."/>
            <person name="Kaiser O."/>
            <person name="Martinez-Arias R."/>
        </authorList>
    </citation>
    <scope>NUCLEOTIDE SEQUENCE [LARGE SCALE GENOMIC DNA]</scope>
    <source>
        <strain evidence="6">ATCC BAA-461 / DSM 12804 / CCUG 43448 / CIP 107267 / Se-1111R</strain>
    </source>
</reference>
<evidence type="ECO:0000256" key="2">
    <source>
        <dbReference type="ARBA" id="ARBA00023125"/>
    </source>
</evidence>
<keyword evidence="1" id="KW-0805">Transcription regulation</keyword>
<dbReference type="SUPFAM" id="SSF53822">
    <property type="entry name" value="Periplasmic binding protein-like I"/>
    <property type="match status" value="1"/>
</dbReference>
<dbReference type="eggNOG" id="COG1609">
    <property type="taxonomic scope" value="Bacteria"/>
</dbReference>
<dbReference type="GO" id="GO:0000976">
    <property type="term" value="F:transcription cis-regulatory region binding"/>
    <property type="evidence" value="ECO:0007669"/>
    <property type="project" value="TreeGrafter"/>
</dbReference>
<dbReference type="InterPro" id="IPR028082">
    <property type="entry name" value="Peripla_BP_I"/>
</dbReference>
<dbReference type="KEGG" id="bpt:Bpet4897"/>
<proteinExistence type="predicted"/>
<dbReference type="EMBL" id="AM902716">
    <property type="protein sequence ID" value="CAP45249.1"/>
    <property type="molecule type" value="Genomic_DNA"/>
</dbReference>
<dbReference type="Gene3D" id="1.10.260.40">
    <property type="entry name" value="lambda repressor-like DNA-binding domains"/>
    <property type="match status" value="1"/>
</dbReference>
<dbReference type="Pfam" id="PF13377">
    <property type="entry name" value="Peripla_BP_3"/>
    <property type="match status" value="1"/>
</dbReference>
<keyword evidence="3" id="KW-0804">Transcription</keyword>
<dbReference type="PANTHER" id="PTHR30146:SF109">
    <property type="entry name" value="HTH-TYPE TRANSCRIPTIONAL REGULATOR GALS"/>
    <property type="match status" value="1"/>
</dbReference>
<sequence>MKGKQSPVTLRSLAQQLNVHVSTVSRVLNGTDDDARTAAAPETVERIRELAHQLNYRPNPHAIGLRTQKTRTVSVLVPQLSDLVVATIYEGIDAAAADSRYLTFVANTGDAPARQRQLGEMALDRRVEGLIFADARRDDTRFLDETAKRGIPMVLVSRHVGSHCSVTCDDPAGGRMAAEHLLALGHRHIAVLAGEEYASTGCDRSAGFIEHCREHGVGIPAKWILHGPFDTRAGRRAGEKLFSQARKPTAVFAVNDFLAIGLMGAVRDRGLVPGHDVAIVGFNDTPLAAELPISLTTINSPMHAMGYRSMELLLARINGGRPAPERLAPRLMIRRSTDPNAQPPSTARGAA</sequence>
<dbReference type="PROSITE" id="PS50932">
    <property type="entry name" value="HTH_LACI_2"/>
    <property type="match status" value="1"/>
</dbReference>